<evidence type="ECO:0000313" key="2">
    <source>
        <dbReference type="Proteomes" id="UP000479000"/>
    </source>
</evidence>
<dbReference type="OrthoDB" id="6619883at2759"/>
<gene>
    <name evidence="1" type="ORF">NTEN_LOCUS19490</name>
</gene>
<evidence type="ECO:0008006" key="3">
    <source>
        <dbReference type="Google" id="ProtNLM"/>
    </source>
</evidence>
<organism evidence="1 2">
    <name type="scientific">Nesidiocoris tenuis</name>
    <dbReference type="NCBI Taxonomy" id="355587"/>
    <lineage>
        <taxon>Eukaryota</taxon>
        <taxon>Metazoa</taxon>
        <taxon>Ecdysozoa</taxon>
        <taxon>Arthropoda</taxon>
        <taxon>Hexapoda</taxon>
        <taxon>Insecta</taxon>
        <taxon>Pterygota</taxon>
        <taxon>Neoptera</taxon>
        <taxon>Paraneoptera</taxon>
        <taxon>Hemiptera</taxon>
        <taxon>Heteroptera</taxon>
        <taxon>Panheteroptera</taxon>
        <taxon>Cimicomorpha</taxon>
        <taxon>Miridae</taxon>
        <taxon>Dicyphina</taxon>
        <taxon>Nesidiocoris</taxon>
    </lineage>
</organism>
<accession>A0A6H5HEI4</accession>
<protein>
    <recommendedName>
        <fullName evidence="3">RNA-directed DNA polymerase from transposon X-element</fullName>
    </recommendedName>
</protein>
<proteinExistence type="predicted"/>
<dbReference type="AlphaFoldDB" id="A0A6H5HEI4"/>
<dbReference type="EMBL" id="CADCXU010028616">
    <property type="protein sequence ID" value="CAB0015121.1"/>
    <property type="molecule type" value="Genomic_DNA"/>
</dbReference>
<sequence>MIRYLGVTLDKRMTYGPHITELVKRLRNRIRELKPLLCKYSPLSISTKRLLYLSFVRPIWQYASGLYGSASDSQLERIQVQQNRVLRLITDAPWYVRNSIIHKDLDVPEVKEVVHQTYRQLYASIKNHANPVFSDFVQRLPVPRANRRLKRRHHADQRPEEQQ</sequence>
<dbReference type="Proteomes" id="UP000479000">
    <property type="component" value="Unassembled WGS sequence"/>
</dbReference>
<name>A0A6H5HEI4_9HEMI</name>
<reference evidence="1 2" key="1">
    <citation type="submission" date="2020-02" db="EMBL/GenBank/DDBJ databases">
        <authorList>
            <person name="Ferguson B K."/>
        </authorList>
    </citation>
    <scope>NUCLEOTIDE SEQUENCE [LARGE SCALE GENOMIC DNA]</scope>
</reference>
<keyword evidence="2" id="KW-1185">Reference proteome</keyword>
<evidence type="ECO:0000313" key="1">
    <source>
        <dbReference type="EMBL" id="CAB0015121.1"/>
    </source>
</evidence>